<evidence type="ECO:0000256" key="6">
    <source>
        <dbReference type="ARBA" id="ARBA00022842"/>
    </source>
</evidence>
<dbReference type="PROSITE" id="PS00630">
    <property type="entry name" value="IMP_2"/>
    <property type="match status" value="1"/>
</dbReference>
<comment type="similarity">
    <text evidence="3 7">Belongs to the inositol monophosphatase superfamily.</text>
</comment>
<dbReference type="SUPFAM" id="SSF56655">
    <property type="entry name" value="Carbohydrate phosphatase"/>
    <property type="match status" value="1"/>
</dbReference>
<gene>
    <name evidence="8" type="ORF">ACFSM5_09510</name>
</gene>
<evidence type="ECO:0000313" key="8">
    <source>
        <dbReference type="EMBL" id="MFD2263122.1"/>
    </source>
</evidence>
<evidence type="ECO:0000256" key="1">
    <source>
        <dbReference type="ARBA" id="ARBA00001033"/>
    </source>
</evidence>
<keyword evidence="6 7" id="KW-0460">Magnesium</keyword>
<dbReference type="InterPro" id="IPR020550">
    <property type="entry name" value="Inositol_monophosphatase_CS"/>
</dbReference>
<dbReference type="EMBL" id="JBHUIP010000009">
    <property type="protein sequence ID" value="MFD2263122.1"/>
    <property type="molecule type" value="Genomic_DNA"/>
</dbReference>
<dbReference type="CDD" id="cd01639">
    <property type="entry name" value="IMPase"/>
    <property type="match status" value="1"/>
</dbReference>
<sequence length="267" mass="28877">MPTPTALDLRHAAATGIVREAGLKALDFFRRRHELVVEHKGTQDVVSIADRAAEDHIVGALQRLFPEDRILGEEGGFRGGDGECCWIIDPIDGTSNFLHGIPHWCVSVGMAIGSTVEIGLVYDPNTDEMFSARRGQGAFRNGMRMKVSGESEETKARFGIGYSFRRPAEPTVEAIGKILAAKSEWVRGASGTLGLTYVADGRSDGYWEHHINAWDVAAGMLLVTEAGGKVNDFLAGDGLHKGNEIICATPGLFDHLSRLTGFGERNA</sequence>
<evidence type="ECO:0000256" key="5">
    <source>
        <dbReference type="ARBA" id="ARBA00022801"/>
    </source>
</evidence>
<keyword evidence="9" id="KW-1185">Reference proteome</keyword>
<dbReference type="PANTHER" id="PTHR20854">
    <property type="entry name" value="INOSITOL MONOPHOSPHATASE"/>
    <property type="match status" value="1"/>
</dbReference>
<accession>A0ABW5DPS2</accession>
<keyword evidence="4 7" id="KW-0479">Metal-binding</keyword>
<evidence type="ECO:0000256" key="2">
    <source>
        <dbReference type="ARBA" id="ARBA00001946"/>
    </source>
</evidence>
<comment type="catalytic activity">
    <reaction evidence="1 7">
        <text>a myo-inositol phosphate + H2O = myo-inositol + phosphate</text>
        <dbReference type="Rhea" id="RHEA:24056"/>
        <dbReference type="ChEBI" id="CHEBI:15377"/>
        <dbReference type="ChEBI" id="CHEBI:17268"/>
        <dbReference type="ChEBI" id="CHEBI:43474"/>
        <dbReference type="ChEBI" id="CHEBI:84139"/>
        <dbReference type="EC" id="3.1.3.25"/>
    </reaction>
</comment>
<name>A0ABW5DPS2_9PROT</name>
<comment type="caution">
    <text evidence="8">The sequence shown here is derived from an EMBL/GenBank/DDBJ whole genome shotgun (WGS) entry which is preliminary data.</text>
</comment>
<dbReference type="RefSeq" id="WP_379876094.1">
    <property type="nucleotide sequence ID" value="NZ_JBHUIP010000009.1"/>
</dbReference>
<dbReference type="Gene3D" id="3.40.190.80">
    <property type="match status" value="1"/>
</dbReference>
<evidence type="ECO:0000256" key="3">
    <source>
        <dbReference type="ARBA" id="ARBA00009759"/>
    </source>
</evidence>
<evidence type="ECO:0000313" key="9">
    <source>
        <dbReference type="Proteomes" id="UP001597295"/>
    </source>
</evidence>
<dbReference type="InterPro" id="IPR020583">
    <property type="entry name" value="Inositol_monoP_metal-BS"/>
</dbReference>
<dbReference type="Proteomes" id="UP001597295">
    <property type="component" value="Unassembled WGS sequence"/>
</dbReference>
<proteinExistence type="inferred from homology"/>
<dbReference type="EC" id="3.1.3.25" evidence="7"/>
<dbReference type="PANTHER" id="PTHR20854:SF4">
    <property type="entry name" value="INOSITOL-1-MONOPHOSPHATASE-RELATED"/>
    <property type="match status" value="1"/>
</dbReference>
<protein>
    <recommendedName>
        <fullName evidence="7">Inositol-1-monophosphatase</fullName>
        <ecNumber evidence="7">3.1.3.25</ecNumber>
    </recommendedName>
</protein>
<evidence type="ECO:0000256" key="7">
    <source>
        <dbReference type="RuleBase" id="RU364068"/>
    </source>
</evidence>
<dbReference type="InterPro" id="IPR033942">
    <property type="entry name" value="IMPase"/>
</dbReference>
<organism evidence="8 9">
    <name type="scientific">Lacibacterium aquatile</name>
    <dbReference type="NCBI Taxonomy" id="1168082"/>
    <lineage>
        <taxon>Bacteria</taxon>
        <taxon>Pseudomonadati</taxon>
        <taxon>Pseudomonadota</taxon>
        <taxon>Alphaproteobacteria</taxon>
        <taxon>Rhodospirillales</taxon>
        <taxon>Rhodospirillaceae</taxon>
    </lineage>
</organism>
<dbReference type="Gene3D" id="3.30.540.10">
    <property type="entry name" value="Fructose-1,6-Bisphosphatase, subunit A, domain 1"/>
    <property type="match status" value="1"/>
</dbReference>
<dbReference type="InterPro" id="IPR000760">
    <property type="entry name" value="Inositol_monophosphatase-like"/>
</dbReference>
<keyword evidence="5 7" id="KW-0378">Hydrolase</keyword>
<dbReference type="PROSITE" id="PS00629">
    <property type="entry name" value="IMP_1"/>
    <property type="match status" value="1"/>
</dbReference>
<comment type="cofactor">
    <cofactor evidence="2 7">
        <name>Mg(2+)</name>
        <dbReference type="ChEBI" id="CHEBI:18420"/>
    </cofactor>
</comment>
<dbReference type="PRINTS" id="PR00377">
    <property type="entry name" value="IMPHPHTASES"/>
</dbReference>
<reference evidence="9" key="1">
    <citation type="journal article" date="2019" name="Int. J. Syst. Evol. Microbiol.">
        <title>The Global Catalogue of Microorganisms (GCM) 10K type strain sequencing project: providing services to taxonomists for standard genome sequencing and annotation.</title>
        <authorList>
            <consortium name="The Broad Institute Genomics Platform"/>
            <consortium name="The Broad Institute Genome Sequencing Center for Infectious Disease"/>
            <person name="Wu L."/>
            <person name="Ma J."/>
        </authorList>
    </citation>
    <scope>NUCLEOTIDE SEQUENCE [LARGE SCALE GENOMIC DNA]</scope>
    <source>
        <strain evidence="9">CGMCC 1.19062</strain>
    </source>
</reference>
<evidence type="ECO:0000256" key="4">
    <source>
        <dbReference type="ARBA" id="ARBA00022723"/>
    </source>
</evidence>
<dbReference type="Pfam" id="PF00459">
    <property type="entry name" value="Inositol_P"/>
    <property type="match status" value="1"/>
</dbReference>